<feature type="region of interest" description="Disordered" evidence="1">
    <location>
        <begin position="1"/>
        <end position="25"/>
    </location>
</feature>
<gene>
    <name evidence="2" type="ORF">JI746_21405</name>
</gene>
<dbReference type="Proteomes" id="UP000622707">
    <property type="component" value="Unassembled WGS sequence"/>
</dbReference>
<proteinExistence type="predicted"/>
<evidence type="ECO:0000313" key="3">
    <source>
        <dbReference type="Proteomes" id="UP000622707"/>
    </source>
</evidence>
<evidence type="ECO:0000313" key="2">
    <source>
        <dbReference type="EMBL" id="MBL0427686.1"/>
    </source>
</evidence>
<keyword evidence="3" id="KW-1185">Reference proteome</keyword>
<feature type="compositionally biased region" description="Basic and acidic residues" evidence="1">
    <location>
        <begin position="8"/>
        <end position="18"/>
    </location>
</feature>
<dbReference type="RefSeq" id="WP_201692320.1">
    <property type="nucleotide sequence ID" value="NZ_JAEQND010000013.1"/>
</dbReference>
<reference evidence="2 3" key="1">
    <citation type="journal article" date="2017" name="Int. J. Syst. Evol. Microbiol.">
        <title>Ramlibacter alkalitolerans sp. nov., alkali-tolerant bacterium isolated from soil of ginseng.</title>
        <authorList>
            <person name="Lee D.H."/>
            <person name="Cha C.J."/>
        </authorList>
    </citation>
    <scope>NUCLEOTIDE SEQUENCE [LARGE SCALE GENOMIC DNA]</scope>
    <source>
        <strain evidence="2 3">KACC 19305</strain>
    </source>
</reference>
<protein>
    <submittedName>
        <fullName evidence="2">Uncharacterized protein</fullName>
    </submittedName>
</protein>
<sequence length="123" mass="13382">MSEEQQDDGAKPATKADVRGVSSKLGTLRGTLDKTNAEYEAINNKYIAEFEDEDNANPEDVPKGEQQARVRGALRKLDKAEDLLAKPVPTKADVEGAKSLANEAFSTIDDLGVKKPRGEWPLV</sequence>
<organism evidence="2 3">
    <name type="scientific">Ramlibacter alkalitolerans</name>
    <dbReference type="NCBI Taxonomy" id="2039631"/>
    <lineage>
        <taxon>Bacteria</taxon>
        <taxon>Pseudomonadati</taxon>
        <taxon>Pseudomonadota</taxon>
        <taxon>Betaproteobacteria</taxon>
        <taxon>Burkholderiales</taxon>
        <taxon>Comamonadaceae</taxon>
        <taxon>Ramlibacter</taxon>
    </lineage>
</organism>
<accession>A0ABS1JU36</accession>
<name>A0ABS1JU36_9BURK</name>
<comment type="caution">
    <text evidence="2">The sequence shown here is derived from an EMBL/GenBank/DDBJ whole genome shotgun (WGS) entry which is preliminary data.</text>
</comment>
<evidence type="ECO:0000256" key="1">
    <source>
        <dbReference type="SAM" id="MobiDB-lite"/>
    </source>
</evidence>
<dbReference type="EMBL" id="JAEQND010000013">
    <property type="protein sequence ID" value="MBL0427686.1"/>
    <property type="molecule type" value="Genomic_DNA"/>
</dbReference>